<dbReference type="EMBL" id="JADNRY010000112">
    <property type="protein sequence ID" value="KAF9064926.1"/>
    <property type="molecule type" value="Genomic_DNA"/>
</dbReference>
<dbReference type="InterPro" id="IPR016084">
    <property type="entry name" value="Haem_Oase-like_multi-hlx"/>
</dbReference>
<dbReference type="Pfam" id="PF03070">
    <property type="entry name" value="TENA_THI-4"/>
    <property type="match status" value="1"/>
</dbReference>
<comment type="caution">
    <text evidence="2">The sequence shown here is derived from an EMBL/GenBank/DDBJ whole genome shotgun (WGS) entry which is preliminary data.</text>
</comment>
<accession>A0A9P5PGI4</accession>
<dbReference type="GO" id="GO:0006772">
    <property type="term" value="P:thiamine metabolic process"/>
    <property type="evidence" value="ECO:0007669"/>
    <property type="project" value="UniProtKB-ARBA"/>
</dbReference>
<evidence type="ECO:0000313" key="3">
    <source>
        <dbReference type="Proteomes" id="UP000772434"/>
    </source>
</evidence>
<keyword evidence="3" id="KW-1185">Reference proteome</keyword>
<organism evidence="2 3">
    <name type="scientific">Rhodocollybia butyracea</name>
    <dbReference type="NCBI Taxonomy" id="206335"/>
    <lineage>
        <taxon>Eukaryota</taxon>
        <taxon>Fungi</taxon>
        <taxon>Dikarya</taxon>
        <taxon>Basidiomycota</taxon>
        <taxon>Agaricomycotina</taxon>
        <taxon>Agaricomycetes</taxon>
        <taxon>Agaricomycetidae</taxon>
        <taxon>Agaricales</taxon>
        <taxon>Marasmiineae</taxon>
        <taxon>Omphalotaceae</taxon>
        <taxon>Rhodocollybia</taxon>
    </lineage>
</organism>
<name>A0A9P5PGI4_9AGAR</name>
<reference evidence="2" key="1">
    <citation type="submission" date="2020-11" db="EMBL/GenBank/DDBJ databases">
        <authorList>
            <consortium name="DOE Joint Genome Institute"/>
            <person name="Ahrendt S."/>
            <person name="Riley R."/>
            <person name="Andreopoulos W."/>
            <person name="Labutti K."/>
            <person name="Pangilinan J."/>
            <person name="Ruiz-Duenas F.J."/>
            <person name="Barrasa J.M."/>
            <person name="Sanchez-Garcia M."/>
            <person name="Camarero S."/>
            <person name="Miyauchi S."/>
            <person name="Serrano A."/>
            <person name="Linde D."/>
            <person name="Babiker R."/>
            <person name="Drula E."/>
            <person name="Ayuso-Fernandez I."/>
            <person name="Pacheco R."/>
            <person name="Padilla G."/>
            <person name="Ferreira P."/>
            <person name="Barriuso J."/>
            <person name="Kellner H."/>
            <person name="Castanera R."/>
            <person name="Alfaro M."/>
            <person name="Ramirez L."/>
            <person name="Pisabarro A.G."/>
            <person name="Kuo A."/>
            <person name="Tritt A."/>
            <person name="Lipzen A."/>
            <person name="He G."/>
            <person name="Yan M."/>
            <person name="Ng V."/>
            <person name="Cullen D."/>
            <person name="Martin F."/>
            <person name="Rosso M.-N."/>
            <person name="Henrissat B."/>
            <person name="Hibbett D."/>
            <person name="Martinez A.T."/>
            <person name="Grigoriev I.V."/>
        </authorList>
    </citation>
    <scope>NUCLEOTIDE SEQUENCE</scope>
    <source>
        <strain evidence="2">AH 40177</strain>
    </source>
</reference>
<sequence length="170" mass="18263">MYSRYYAQAYALLTAKSSSFSVISSATQTILNVLKEINTRTTLCTTFGVSEETPLTQTPESPATAAYGAYLIDVGRGTAGNIVVLLSCLLGYGEVGLWLMSNVWPTIHSQLSEATIAEGNQMKDYPRGRYLNVKMSLETIGACAAVDPPLKHRLRSGVTACCSGSVVRLV</sequence>
<feature type="domain" description="Thiaminase-2/PQQC" evidence="1">
    <location>
        <begin position="2"/>
        <end position="96"/>
    </location>
</feature>
<protein>
    <recommendedName>
        <fullName evidence="1">Thiaminase-2/PQQC domain-containing protein</fullName>
    </recommendedName>
</protein>
<evidence type="ECO:0000313" key="2">
    <source>
        <dbReference type="EMBL" id="KAF9064926.1"/>
    </source>
</evidence>
<dbReference type="SUPFAM" id="SSF48613">
    <property type="entry name" value="Heme oxygenase-like"/>
    <property type="match status" value="1"/>
</dbReference>
<dbReference type="InterPro" id="IPR004305">
    <property type="entry name" value="Thiaminase-2/PQQC"/>
</dbReference>
<gene>
    <name evidence="2" type="ORF">BDP27DRAFT_1366824</name>
</gene>
<dbReference type="AlphaFoldDB" id="A0A9P5PGI4"/>
<dbReference type="OrthoDB" id="10028886at2759"/>
<evidence type="ECO:0000259" key="1">
    <source>
        <dbReference type="Pfam" id="PF03070"/>
    </source>
</evidence>
<dbReference type="Proteomes" id="UP000772434">
    <property type="component" value="Unassembled WGS sequence"/>
</dbReference>
<dbReference type="Gene3D" id="1.20.910.10">
    <property type="entry name" value="Heme oxygenase-like"/>
    <property type="match status" value="1"/>
</dbReference>
<proteinExistence type="predicted"/>